<evidence type="ECO:0000256" key="3">
    <source>
        <dbReference type="ARBA" id="ARBA00023186"/>
    </source>
</evidence>
<dbReference type="InterPro" id="IPR043129">
    <property type="entry name" value="ATPase_NBD"/>
</dbReference>
<dbReference type="Pfam" id="PF00012">
    <property type="entry name" value="HSP70"/>
    <property type="match status" value="1"/>
</dbReference>
<dbReference type="GO" id="GO:0034663">
    <property type="term" value="C:endoplasmic reticulum chaperone complex"/>
    <property type="evidence" value="ECO:0007669"/>
    <property type="project" value="TreeGrafter"/>
</dbReference>
<dbReference type="Proteomes" id="UP000179807">
    <property type="component" value="Unassembled WGS sequence"/>
</dbReference>
<feature type="region of interest" description="Disordered" evidence="4">
    <location>
        <begin position="691"/>
        <end position="742"/>
    </location>
</feature>
<dbReference type="Gene3D" id="3.90.640.10">
    <property type="entry name" value="Actin, Chain A, domain 4"/>
    <property type="match status" value="1"/>
</dbReference>
<reference evidence="5" key="1">
    <citation type="submission" date="2016-10" db="EMBL/GenBank/DDBJ databases">
        <authorList>
            <person name="Benchimol M."/>
            <person name="Almeida L.G."/>
            <person name="Vasconcelos A.T."/>
            <person name="Perreira-Neves A."/>
            <person name="Rosa I.A."/>
            <person name="Tasca T."/>
            <person name="Bogo M.R."/>
            <person name="de Souza W."/>
        </authorList>
    </citation>
    <scope>NUCLEOTIDE SEQUENCE [LARGE SCALE GENOMIC DNA]</scope>
    <source>
        <strain evidence="5">K</strain>
    </source>
</reference>
<dbReference type="PANTHER" id="PTHR45639">
    <property type="entry name" value="HSC70CB, ISOFORM G-RELATED"/>
    <property type="match status" value="1"/>
</dbReference>
<dbReference type="GO" id="GO:0030968">
    <property type="term" value="P:endoplasmic reticulum unfolded protein response"/>
    <property type="evidence" value="ECO:0007669"/>
    <property type="project" value="TreeGrafter"/>
</dbReference>
<name>A0A1J4JNL2_9EUKA</name>
<feature type="compositionally biased region" description="Basic and acidic residues" evidence="4">
    <location>
        <begin position="733"/>
        <end position="742"/>
    </location>
</feature>
<proteinExistence type="predicted"/>
<evidence type="ECO:0000256" key="2">
    <source>
        <dbReference type="ARBA" id="ARBA00022840"/>
    </source>
</evidence>
<evidence type="ECO:0000256" key="1">
    <source>
        <dbReference type="ARBA" id="ARBA00022741"/>
    </source>
</evidence>
<evidence type="ECO:0000313" key="5">
    <source>
        <dbReference type="EMBL" id="OHS98852.1"/>
    </source>
</evidence>
<evidence type="ECO:0000313" key="6">
    <source>
        <dbReference type="Proteomes" id="UP000179807"/>
    </source>
</evidence>
<dbReference type="InterPro" id="IPR013126">
    <property type="entry name" value="Hsp_70_fam"/>
</dbReference>
<dbReference type="Gene3D" id="1.20.1270.10">
    <property type="match status" value="1"/>
</dbReference>
<dbReference type="PRINTS" id="PR00301">
    <property type="entry name" value="HEATSHOCK70"/>
</dbReference>
<dbReference type="PANTHER" id="PTHR45639:SF3">
    <property type="entry name" value="HYPOXIA UP-REGULATED PROTEIN 1"/>
    <property type="match status" value="1"/>
</dbReference>
<evidence type="ECO:0000256" key="4">
    <source>
        <dbReference type="SAM" id="MobiDB-lite"/>
    </source>
</evidence>
<dbReference type="Gene3D" id="3.30.30.30">
    <property type="match status" value="1"/>
</dbReference>
<dbReference type="GO" id="GO:0140662">
    <property type="term" value="F:ATP-dependent protein folding chaperone"/>
    <property type="evidence" value="ECO:0007669"/>
    <property type="project" value="InterPro"/>
</dbReference>
<dbReference type="AlphaFoldDB" id="A0A1J4JNL2"/>
<dbReference type="GO" id="GO:0005524">
    <property type="term" value="F:ATP binding"/>
    <property type="evidence" value="ECO:0007669"/>
    <property type="project" value="UniProtKB-KW"/>
</dbReference>
<keyword evidence="1" id="KW-0547">Nucleotide-binding</keyword>
<dbReference type="OrthoDB" id="10620672at2759"/>
<protein>
    <recommendedName>
        <fullName evidence="7">DnaK protein</fullName>
    </recommendedName>
</protein>
<dbReference type="GeneID" id="94825106"/>
<accession>A0A1J4JNL2</accession>
<keyword evidence="2" id="KW-0067">ATP-binding</keyword>
<dbReference type="RefSeq" id="XP_068351989.1">
    <property type="nucleotide sequence ID" value="XM_068490402.1"/>
</dbReference>
<dbReference type="Gene3D" id="3.30.420.40">
    <property type="match status" value="2"/>
</dbReference>
<keyword evidence="3" id="KW-0143">Chaperone</keyword>
<sequence length="756" mass="85932">MFSLFLLVYNTRAFYVGIDVGSYYTKASTVTSNEHPTIATNYETKRMTPTFLAFRPPPTFDINNKSYVSPAEAKILTPEFGQNAYNLLQNRPWLGTGFLPYFIDINETDATKVAQSFFLNLTASRVPYDDCVPLFYKKFITAIAKGRPVKGVNLVVPTFFTIPQRNQLKRMIRLSRAFKYNVRIIDDAEAMAYVYSNEKSSKFKTDPRIVLFIDVGATSIKSYAIMFSLTPDNQVHADRLSYEYDAENGGAFLSAKIVNYISQKLDLNEPSDAERWRMFDAAEKLKKQLTLTEDATVSIENLGGKDRSFTLTRDELEILSSDLLKSLVNVVQKASFNLTIDEYEIIGGSSRLTSIPKTLSNIKLSRTLNTDETLAIGAGYFNQFIKEVSKYPPVVIEDYASVYDITLFTINGSGPVCRKGIRCLARKRIDGNGRYALFVYDDESLRKGISTKSFGYSIKPQEDEVELAFTHMPFDLHSARLCNGTVCQKNVNIEPMETVKPVSSILKAIVQGEKARRLMANAHNKLELLVQKVEHEIEFNESVINFSSQIQRQELKNTIEQAKKWIFEEAHLATDSKNFSKFSDRINKLTLPIYKRISESRSLKKQHKLFIETLGITKYAIEKDWPEKGTVPPEKYLAFYLLFNETQDWYLNATESNSKTPTSEFPPFKSKEFEKKGRHLYDEFLKIEKIANPPTQSPAPTSSPEPTLASIPSPVSTPESTPVPTLKPIATPEPEKPKSKFFDYFRKMGKKIDDEL</sequence>
<dbReference type="SUPFAM" id="SSF53067">
    <property type="entry name" value="Actin-like ATPase domain"/>
    <property type="match status" value="2"/>
</dbReference>
<feature type="compositionally biased region" description="Low complexity" evidence="4">
    <location>
        <begin position="704"/>
        <end position="724"/>
    </location>
</feature>
<evidence type="ECO:0008006" key="7">
    <source>
        <dbReference type="Google" id="ProtNLM"/>
    </source>
</evidence>
<comment type="caution">
    <text evidence="5">The sequence shown here is derived from an EMBL/GenBank/DDBJ whole genome shotgun (WGS) entry which is preliminary data.</text>
</comment>
<organism evidence="5 6">
    <name type="scientific">Tritrichomonas foetus</name>
    <dbReference type="NCBI Taxonomy" id="1144522"/>
    <lineage>
        <taxon>Eukaryota</taxon>
        <taxon>Metamonada</taxon>
        <taxon>Parabasalia</taxon>
        <taxon>Tritrichomonadida</taxon>
        <taxon>Tritrichomonadidae</taxon>
        <taxon>Tritrichomonas</taxon>
    </lineage>
</organism>
<dbReference type="InterPro" id="IPR029048">
    <property type="entry name" value="HSP70_C_sf"/>
</dbReference>
<keyword evidence="6" id="KW-1185">Reference proteome</keyword>
<gene>
    <name evidence="5" type="ORF">TRFO_01936</name>
</gene>
<dbReference type="VEuPathDB" id="TrichDB:TRFO_01936"/>
<dbReference type="EMBL" id="MLAK01001037">
    <property type="protein sequence ID" value="OHS98852.1"/>
    <property type="molecule type" value="Genomic_DNA"/>
</dbReference>